<comment type="caution">
    <text evidence="4">The sequence shown here is derived from an EMBL/GenBank/DDBJ whole genome shotgun (WGS) entry which is preliminary data.</text>
</comment>
<dbReference type="Proteomes" id="UP001293254">
    <property type="component" value="Unassembled WGS sequence"/>
</dbReference>
<dbReference type="AlphaFoldDB" id="A0AAE1XQ61"/>
<keyword evidence="1" id="KW-0862">Zinc</keyword>
<evidence type="ECO:0000313" key="4">
    <source>
        <dbReference type="EMBL" id="KAK4416019.1"/>
    </source>
</evidence>
<organism evidence="4 5">
    <name type="scientific">Sesamum alatum</name>
    <dbReference type="NCBI Taxonomy" id="300844"/>
    <lineage>
        <taxon>Eukaryota</taxon>
        <taxon>Viridiplantae</taxon>
        <taxon>Streptophyta</taxon>
        <taxon>Embryophyta</taxon>
        <taxon>Tracheophyta</taxon>
        <taxon>Spermatophyta</taxon>
        <taxon>Magnoliopsida</taxon>
        <taxon>eudicotyledons</taxon>
        <taxon>Gunneridae</taxon>
        <taxon>Pentapetalae</taxon>
        <taxon>asterids</taxon>
        <taxon>lamiids</taxon>
        <taxon>Lamiales</taxon>
        <taxon>Pedaliaceae</taxon>
        <taxon>Sesamum</taxon>
    </lineage>
</organism>
<dbReference type="GO" id="GO:0003676">
    <property type="term" value="F:nucleic acid binding"/>
    <property type="evidence" value="ECO:0007669"/>
    <property type="project" value="InterPro"/>
</dbReference>
<sequence length="319" mass="34050">MWEDVNQVEDSISWYDSLRIRINLDVTVPLKRALRFRVPDGLSVVVHLTYERLSNFCYLCGRLGHIQRLCDLRFADGFLDPGIHAPYGPCLRENSLGGRSLSDLSSIRPTMVRPFRSSLSPVVSHSDGVGSRHPVRAVTVPDGLVTWAGAGLLNSDSPEPNEPPSIHVYPRADFLGGPSSSGGPSQYPCGSSLNEINHSPQSVGPSPWLSHANQSISAEGPSQSDAPPYFSPPSSPRCSPVLGGVIPSPKIPNPDPFPLSFSKASLTTPEFGDEALVGVSLGVAHGGESTAGCHPSFSAGRGLRPTASMWPASACWDDY</sequence>
<reference evidence="4" key="1">
    <citation type="submission" date="2020-06" db="EMBL/GenBank/DDBJ databases">
        <authorList>
            <person name="Li T."/>
            <person name="Hu X."/>
            <person name="Zhang T."/>
            <person name="Song X."/>
            <person name="Zhang H."/>
            <person name="Dai N."/>
            <person name="Sheng W."/>
            <person name="Hou X."/>
            <person name="Wei L."/>
        </authorList>
    </citation>
    <scope>NUCLEOTIDE SEQUENCE</scope>
    <source>
        <strain evidence="4">3651</strain>
        <tissue evidence="4">Leaf</tissue>
    </source>
</reference>
<protein>
    <recommendedName>
        <fullName evidence="3">CCHC-type domain-containing protein</fullName>
    </recommendedName>
</protein>
<keyword evidence="1" id="KW-0863">Zinc-finger</keyword>
<keyword evidence="1" id="KW-0479">Metal-binding</keyword>
<evidence type="ECO:0000313" key="5">
    <source>
        <dbReference type="Proteomes" id="UP001293254"/>
    </source>
</evidence>
<dbReference type="PROSITE" id="PS50158">
    <property type="entry name" value="ZF_CCHC"/>
    <property type="match status" value="1"/>
</dbReference>
<accession>A0AAE1XQ61</accession>
<feature type="compositionally biased region" description="Polar residues" evidence="2">
    <location>
        <begin position="193"/>
        <end position="204"/>
    </location>
</feature>
<feature type="region of interest" description="Disordered" evidence="2">
    <location>
        <begin position="154"/>
        <end position="236"/>
    </location>
</feature>
<feature type="compositionally biased region" description="Low complexity" evidence="2">
    <location>
        <begin position="176"/>
        <end position="192"/>
    </location>
</feature>
<keyword evidence="5" id="KW-1185">Reference proteome</keyword>
<proteinExistence type="predicted"/>
<evidence type="ECO:0000259" key="3">
    <source>
        <dbReference type="PROSITE" id="PS50158"/>
    </source>
</evidence>
<dbReference type="InterPro" id="IPR001878">
    <property type="entry name" value="Znf_CCHC"/>
</dbReference>
<evidence type="ECO:0000256" key="1">
    <source>
        <dbReference type="PROSITE-ProRule" id="PRU00047"/>
    </source>
</evidence>
<dbReference type="InterPro" id="IPR025836">
    <property type="entry name" value="Zn_knuckle_CX2CX4HX4C"/>
</dbReference>
<dbReference type="Pfam" id="PF14392">
    <property type="entry name" value="zf-CCHC_4"/>
    <property type="match status" value="1"/>
</dbReference>
<name>A0AAE1XQ61_9LAMI</name>
<feature type="domain" description="CCHC-type" evidence="3">
    <location>
        <begin position="57"/>
        <end position="70"/>
    </location>
</feature>
<evidence type="ECO:0000256" key="2">
    <source>
        <dbReference type="SAM" id="MobiDB-lite"/>
    </source>
</evidence>
<gene>
    <name evidence="4" type="ORF">Salat_2709300</name>
</gene>
<feature type="compositionally biased region" description="Polar residues" evidence="2">
    <location>
        <begin position="211"/>
        <end position="225"/>
    </location>
</feature>
<dbReference type="EMBL" id="JACGWO010000011">
    <property type="protein sequence ID" value="KAK4416019.1"/>
    <property type="molecule type" value="Genomic_DNA"/>
</dbReference>
<reference evidence="4" key="2">
    <citation type="journal article" date="2024" name="Plant">
        <title>Genomic evolution and insights into agronomic trait innovations of Sesamum species.</title>
        <authorList>
            <person name="Miao H."/>
            <person name="Wang L."/>
            <person name="Qu L."/>
            <person name="Liu H."/>
            <person name="Sun Y."/>
            <person name="Le M."/>
            <person name="Wang Q."/>
            <person name="Wei S."/>
            <person name="Zheng Y."/>
            <person name="Lin W."/>
            <person name="Duan Y."/>
            <person name="Cao H."/>
            <person name="Xiong S."/>
            <person name="Wang X."/>
            <person name="Wei L."/>
            <person name="Li C."/>
            <person name="Ma Q."/>
            <person name="Ju M."/>
            <person name="Zhao R."/>
            <person name="Li G."/>
            <person name="Mu C."/>
            <person name="Tian Q."/>
            <person name="Mei H."/>
            <person name="Zhang T."/>
            <person name="Gao T."/>
            <person name="Zhang H."/>
        </authorList>
    </citation>
    <scope>NUCLEOTIDE SEQUENCE</scope>
    <source>
        <strain evidence="4">3651</strain>
    </source>
</reference>
<dbReference type="GO" id="GO:0008270">
    <property type="term" value="F:zinc ion binding"/>
    <property type="evidence" value="ECO:0007669"/>
    <property type="project" value="UniProtKB-KW"/>
</dbReference>